<organism evidence="2 3">
    <name type="scientific">Mucor lusitanicus CBS 277.49</name>
    <dbReference type="NCBI Taxonomy" id="747725"/>
    <lineage>
        <taxon>Eukaryota</taxon>
        <taxon>Fungi</taxon>
        <taxon>Fungi incertae sedis</taxon>
        <taxon>Mucoromycota</taxon>
        <taxon>Mucoromycotina</taxon>
        <taxon>Mucoromycetes</taxon>
        <taxon>Mucorales</taxon>
        <taxon>Mucorineae</taxon>
        <taxon>Mucoraceae</taxon>
        <taxon>Mucor</taxon>
    </lineage>
</organism>
<dbReference type="VEuPathDB" id="FungiDB:MUCCIDRAFT_155434"/>
<reference evidence="2 3" key="1">
    <citation type="submission" date="2015-06" db="EMBL/GenBank/DDBJ databases">
        <title>Expansion of signal transduction pathways in fungi by whole-genome duplication.</title>
        <authorList>
            <consortium name="DOE Joint Genome Institute"/>
            <person name="Corrochano L.M."/>
            <person name="Kuo A."/>
            <person name="Marcet-Houben M."/>
            <person name="Polaino S."/>
            <person name="Salamov A."/>
            <person name="Villalobos J.M."/>
            <person name="Alvarez M.I."/>
            <person name="Avalos J."/>
            <person name="Benito E.P."/>
            <person name="Benoit I."/>
            <person name="Burger G."/>
            <person name="Camino L.P."/>
            <person name="Canovas D."/>
            <person name="Cerda-Olmedo E."/>
            <person name="Cheng J.-F."/>
            <person name="Dominguez A."/>
            <person name="Elias M."/>
            <person name="Eslava A.P."/>
            <person name="Glaser F."/>
            <person name="Grimwood J."/>
            <person name="Gutierrez G."/>
            <person name="Heitman J."/>
            <person name="Henrissat B."/>
            <person name="Iturriaga E.A."/>
            <person name="Lang B.F."/>
            <person name="Lavin J.L."/>
            <person name="Lee S."/>
            <person name="Li W."/>
            <person name="Lindquist E."/>
            <person name="Lopez-Garcia S."/>
            <person name="Luque E.M."/>
            <person name="Marcos A.T."/>
            <person name="Martin J."/>
            <person name="Mccluskey K."/>
            <person name="Medina H.R."/>
            <person name="Miralles-Duran A."/>
            <person name="Miyazaki A."/>
            <person name="Munoz-Torres E."/>
            <person name="Oguiza J.A."/>
            <person name="Ohm R."/>
            <person name="Olmedo M."/>
            <person name="Orejas M."/>
            <person name="Ortiz-Castellanos L."/>
            <person name="Pisabarro A.G."/>
            <person name="Rodriguez-Romero J."/>
            <person name="Ruiz-Herrera J."/>
            <person name="Ruiz-Vazquez R."/>
            <person name="Sanz C."/>
            <person name="Schackwitz W."/>
            <person name="Schmutz J."/>
            <person name="Shahriari M."/>
            <person name="Shelest E."/>
            <person name="Silva-Franco F."/>
            <person name="Soanes D."/>
            <person name="Syed K."/>
            <person name="Tagua V.G."/>
            <person name="Talbot N.J."/>
            <person name="Thon M."/>
            <person name="De Vries R.P."/>
            <person name="Wiebenga A."/>
            <person name="Yadav J.S."/>
            <person name="Braun E.L."/>
            <person name="Baker S."/>
            <person name="Garre V."/>
            <person name="Horwitz B."/>
            <person name="Torres-Martinez S."/>
            <person name="Idnurm A."/>
            <person name="Herrera-Estrella A."/>
            <person name="Gabaldon T."/>
            <person name="Grigoriev I.V."/>
        </authorList>
    </citation>
    <scope>NUCLEOTIDE SEQUENCE [LARGE SCALE GENOMIC DNA]</scope>
    <source>
        <strain evidence="2 3">CBS 277.49</strain>
    </source>
</reference>
<feature type="compositionally biased region" description="Basic residues" evidence="1">
    <location>
        <begin position="143"/>
        <end position="153"/>
    </location>
</feature>
<sequence>MLFSQMFSFFQNNKKRTTPSKQPSPPSPTTATSTTLNPSAKSSFTSSVSNEQPLTPLSPAAPPPAPPAHHHTSIAESDIQIPQVEFEQSRSLLQLDFFGPDQQQLSTDFPQFDHLLNKPSISETETPGETKEHYNKFGTLNRKLTKTLRHRLSLRPNQSNKRVKRSISTPNLA</sequence>
<feature type="region of interest" description="Disordered" evidence="1">
    <location>
        <begin position="11"/>
        <end position="77"/>
    </location>
</feature>
<evidence type="ECO:0000256" key="1">
    <source>
        <dbReference type="SAM" id="MobiDB-lite"/>
    </source>
</evidence>
<dbReference type="OrthoDB" id="2269987at2759"/>
<feature type="compositionally biased region" description="Polar residues" evidence="1">
    <location>
        <begin position="155"/>
        <end position="173"/>
    </location>
</feature>
<protein>
    <submittedName>
        <fullName evidence="2">Uncharacterized protein</fullName>
    </submittedName>
</protein>
<evidence type="ECO:0000313" key="3">
    <source>
        <dbReference type="Proteomes" id="UP000077051"/>
    </source>
</evidence>
<feature type="compositionally biased region" description="Polar residues" evidence="1">
    <location>
        <begin position="40"/>
        <end position="52"/>
    </location>
</feature>
<gene>
    <name evidence="2" type="ORF">MUCCIDRAFT_155434</name>
</gene>
<dbReference type="EMBL" id="AMYB01000002">
    <property type="protein sequence ID" value="OAD06936.1"/>
    <property type="molecule type" value="Genomic_DNA"/>
</dbReference>
<feature type="region of interest" description="Disordered" evidence="1">
    <location>
        <begin position="119"/>
        <end position="173"/>
    </location>
</feature>
<proteinExistence type="predicted"/>
<dbReference type="Proteomes" id="UP000077051">
    <property type="component" value="Unassembled WGS sequence"/>
</dbReference>
<evidence type="ECO:0000313" key="2">
    <source>
        <dbReference type="EMBL" id="OAD06936.1"/>
    </source>
</evidence>
<keyword evidence="3" id="KW-1185">Reference proteome</keyword>
<name>A0A168NZ77_MUCCL</name>
<comment type="caution">
    <text evidence="2">The sequence shown here is derived from an EMBL/GenBank/DDBJ whole genome shotgun (WGS) entry which is preliminary data.</text>
</comment>
<feature type="compositionally biased region" description="Low complexity" evidence="1">
    <location>
        <begin position="29"/>
        <end position="39"/>
    </location>
</feature>
<dbReference type="AlphaFoldDB" id="A0A168NZ77"/>
<accession>A0A168NZ77</accession>